<accession>A0A8I1DEW6</accession>
<name>A0A8I1DEW6_THEIN</name>
<dbReference type="AlphaFoldDB" id="A0A8I1DEW6"/>
<keyword evidence="2" id="KW-1185">Reference proteome</keyword>
<evidence type="ECO:0000313" key="2">
    <source>
        <dbReference type="Proteomes" id="UP000633619"/>
    </source>
</evidence>
<evidence type="ECO:0000313" key="1">
    <source>
        <dbReference type="EMBL" id="MBH8594181.1"/>
    </source>
</evidence>
<gene>
    <name evidence="1" type="ORF">I8U20_02445</name>
</gene>
<proteinExistence type="predicted"/>
<dbReference type="RefSeq" id="WP_181730857.1">
    <property type="nucleotide sequence ID" value="NZ_JACEIR010000001.1"/>
</dbReference>
<sequence>MQLKDALFNWLQIQVVQDARPSDRSARDTVQFFEEMLREDHRVEHLEKRKEKDRYVVCYQVDGEEREEIFSKDTAEQLLRDIMAEPKYNQVFED</sequence>
<protein>
    <submittedName>
        <fullName evidence="1">Uncharacterized protein</fullName>
    </submittedName>
</protein>
<comment type="caution">
    <text evidence="1">The sequence shown here is derived from an EMBL/GenBank/DDBJ whole genome shotgun (WGS) entry which is preliminary data.</text>
</comment>
<dbReference type="Proteomes" id="UP000633619">
    <property type="component" value="Unassembled WGS sequence"/>
</dbReference>
<organism evidence="1 2">
    <name type="scientific">Thermoactinomyces intermedius</name>
    <dbReference type="NCBI Taxonomy" id="2024"/>
    <lineage>
        <taxon>Bacteria</taxon>
        <taxon>Bacillati</taxon>
        <taxon>Bacillota</taxon>
        <taxon>Bacilli</taxon>
        <taxon>Bacillales</taxon>
        <taxon>Thermoactinomycetaceae</taxon>
        <taxon>Thermoactinomyces</taxon>
    </lineage>
</organism>
<dbReference type="EMBL" id="JAECVW010000001">
    <property type="protein sequence ID" value="MBH8594181.1"/>
    <property type="molecule type" value="Genomic_DNA"/>
</dbReference>
<reference evidence="1 2" key="1">
    <citation type="submission" date="2020-12" db="EMBL/GenBank/DDBJ databases">
        <title>WGS of Thermoactinomyces spp.</title>
        <authorList>
            <person name="Cheng K."/>
        </authorList>
    </citation>
    <scope>NUCLEOTIDE SEQUENCE [LARGE SCALE GENOMIC DNA]</scope>
    <source>
        <strain evidence="2">CICC 10671\DSM 43846</strain>
    </source>
</reference>